<keyword evidence="1" id="KW-0472">Membrane</keyword>
<feature type="transmembrane region" description="Helical" evidence="1">
    <location>
        <begin position="106"/>
        <end position="127"/>
    </location>
</feature>
<dbReference type="EMBL" id="DVOB01000131">
    <property type="protein sequence ID" value="HIU96260.1"/>
    <property type="molecule type" value="Genomic_DNA"/>
</dbReference>
<accession>A0A9D1N7D8</accession>
<gene>
    <name evidence="2" type="ORF">IAD25_06045</name>
</gene>
<organism evidence="2 3">
    <name type="scientific">Candidatus Allocopromorpha excrementipullorum</name>
    <dbReference type="NCBI Taxonomy" id="2840743"/>
    <lineage>
        <taxon>Bacteria</taxon>
        <taxon>Bacillati</taxon>
        <taxon>Bacillota</taxon>
        <taxon>Clostridia</taxon>
        <taxon>Eubacteriales</taxon>
        <taxon>Eubacteriaceae</taxon>
        <taxon>Eubacteriaceae incertae sedis</taxon>
        <taxon>Candidatus Allocopromorpha</taxon>
    </lineage>
</organism>
<dbReference type="InterPro" id="IPR030949">
    <property type="entry name" value="ECF_S_folate_fam"/>
</dbReference>
<dbReference type="InterPro" id="IPR024529">
    <property type="entry name" value="ECF_trnsprt_substrate-spec"/>
</dbReference>
<name>A0A9D1N7D8_9FIRM</name>
<feature type="transmembrane region" description="Helical" evidence="1">
    <location>
        <begin position="139"/>
        <end position="158"/>
    </location>
</feature>
<proteinExistence type="predicted"/>
<dbReference type="Pfam" id="PF12822">
    <property type="entry name" value="ECF_trnsprt"/>
    <property type="match status" value="1"/>
</dbReference>
<dbReference type="Gene3D" id="1.10.1760.20">
    <property type="match status" value="1"/>
</dbReference>
<reference evidence="2" key="1">
    <citation type="submission" date="2020-10" db="EMBL/GenBank/DDBJ databases">
        <authorList>
            <person name="Gilroy R."/>
        </authorList>
    </citation>
    <scope>NUCLEOTIDE SEQUENCE</scope>
    <source>
        <strain evidence="2">ChiSjej4B22-8349</strain>
    </source>
</reference>
<reference evidence="2" key="2">
    <citation type="journal article" date="2021" name="PeerJ">
        <title>Extensive microbial diversity within the chicken gut microbiome revealed by metagenomics and culture.</title>
        <authorList>
            <person name="Gilroy R."/>
            <person name="Ravi A."/>
            <person name="Getino M."/>
            <person name="Pursley I."/>
            <person name="Horton D.L."/>
            <person name="Alikhan N.F."/>
            <person name="Baker D."/>
            <person name="Gharbi K."/>
            <person name="Hall N."/>
            <person name="Watson M."/>
            <person name="Adriaenssens E.M."/>
            <person name="Foster-Nyarko E."/>
            <person name="Jarju S."/>
            <person name="Secka A."/>
            <person name="Antonio M."/>
            <person name="Oren A."/>
            <person name="Chaudhuri R.R."/>
            <person name="La Ragione R."/>
            <person name="Hildebrand F."/>
            <person name="Pallen M.J."/>
        </authorList>
    </citation>
    <scope>NUCLEOTIDE SEQUENCE</scope>
    <source>
        <strain evidence="2">ChiSjej4B22-8349</strain>
    </source>
</reference>
<protein>
    <submittedName>
        <fullName evidence="2">Folate family ECF transporter S component</fullName>
    </submittedName>
</protein>
<feature type="transmembrane region" description="Helical" evidence="1">
    <location>
        <begin position="74"/>
        <end position="94"/>
    </location>
</feature>
<evidence type="ECO:0000313" key="2">
    <source>
        <dbReference type="EMBL" id="HIU96260.1"/>
    </source>
</evidence>
<dbReference type="AlphaFoldDB" id="A0A9D1N7D8"/>
<feature type="transmembrane region" description="Helical" evidence="1">
    <location>
        <begin position="33"/>
        <end position="54"/>
    </location>
</feature>
<keyword evidence="1" id="KW-0812">Transmembrane</keyword>
<sequence length="174" mass="19418">MANKSNTTRLVIMAFLIALEIILTRFCSINTPILRIGFGFLPVAMAGIMFGPWWAAVGYTIGDLLGMMIFPTGAYFPGFTLTAFITGFVFGFFLHGKDITWKRVLPASLIIVLGLNLVLDTVWLSILMGDGFIALLPTRILKCVVMLPIHLLLIPLVWNRIISKLPYIKDRTAW</sequence>
<dbReference type="GO" id="GO:0022857">
    <property type="term" value="F:transmembrane transporter activity"/>
    <property type="evidence" value="ECO:0007669"/>
    <property type="project" value="InterPro"/>
</dbReference>
<dbReference type="Proteomes" id="UP000824130">
    <property type="component" value="Unassembled WGS sequence"/>
</dbReference>
<keyword evidence="1" id="KW-1133">Transmembrane helix</keyword>
<dbReference type="NCBIfam" id="TIGR04518">
    <property type="entry name" value="ECF_S_folT_fam"/>
    <property type="match status" value="1"/>
</dbReference>
<evidence type="ECO:0000256" key="1">
    <source>
        <dbReference type="SAM" id="Phobius"/>
    </source>
</evidence>
<feature type="transmembrane region" description="Helical" evidence="1">
    <location>
        <begin position="6"/>
        <end position="26"/>
    </location>
</feature>
<comment type="caution">
    <text evidence="2">The sequence shown here is derived from an EMBL/GenBank/DDBJ whole genome shotgun (WGS) entry which is preliminary data.</text>
</comment>
<evidence type="ECO:0000313" key="3">
    <source>
        <dbReference type="Proteomes" id="UP000824130"/>
    </source>
</evidence>